<dbReference type="KEGG" id="hnv:DDQ68_00190"/>
<reference evidence="3" key="1">
    <citation type="submission" date="2018-04" db="EMBL/GenBank/DDBJ databases">
        <title>Complete genome of Antarctic heterotrophic bacterium Hymenobacter nivis.</title>
        <authorList>
            <person name="Terashima M."/>
        </authorList>
    </citation>
    <scope>NUCLEOTIDE SEQUENCE [LARGE SCALE GENOMIC DNA]</scope>
    <source>
        <strain evidence="3">NBRC 111535</strain>
    </source>
</reference>
<evidence type="ECO:0000313" key="3">
    <source>
        <dbReference type="Proteomes" id="UP000245999"/>
    </source>
</evidence>
<accession>A0A2Z3GRR0</accession>
<dbReference type="AlphaFoldDB" id="A0A2Z3GRR0"/>
<name>A0A2Z3GRR0_9BACT</name>
<keyword evidence="3" id="KW-1185">Reference proteome</keyword>
<dbReference type="RefSeq" id="WP_109651701.1">
    <property type="nucleotide sequence ID" value="NZ_CP029145.1"/>
</dbReference>
<proteinExistence type="predicted"/>
<evidence type="ECO:0000256" key="1">
    <source>
        <dbReference type="SAM" id="MobiDB-lite"/>
    </source>
</evidence>
<protein>
    <submittedName>
        <fullName evidence="2">Uncharacterized protein</fullName>
    </submittedName>
</protein>
<feature type="region of interest" description="Disordered" evidence="1">
    <location>
        <begin position="236"/>
        <end position="263"/>
    </location>
</feature>
<dbReference type="Proteomes" id="UP000245999">
    <property type="component" value="Chromosome"/>
</dbReference>
<organism evidence="2 3">
    <name type="scientific">Hymenobacter nivis</name>
    <dbReference type="NCBI Taxonomy" id="1850093"/>
    <lineage>
        <taxon>Bacteria</taxon>
        <taxon>Pseudomonadati</taxon>
        <taxon>Bacteroidota</taxon>
        <taxon>Cytophagia</taxon>
        <taxon>Cytophagales</taxon>
        <taxon>Hymenobacteraceae</taxon>
        <taxon>Hymenobacter</taxon>
    </lineage>
</organism>
<evidence type="ECO:0000313" key="2">
    <source>
        <dbReference type="EMBL" id="AWM31340.1"/>
    </source>
</evidence>
<dbReference type="EMBL" id="CP029145">
    <property type="protein sequence ID" value="AWM31340.1"/>
    <property type="molecule type" value="Genomic_DNA"/>
</dbReference>
<sequence length="324" mass="34541">MNLLFHDLATTRAAQGSAVLTIEPGGNFVFSAGAARALHLAAGTTLALAEDIDATGRPWYLVLGNPAGHLNPFSLRTSGGETSKRLHFSSAATARKFFAAHPGMDPAKSTRLAIGTQPLEHPQAGQLWPLAVEGTGPVVASNPVHVPMRESFDLAGAGPCTDLIKSLGIVVEAPAPEPAAGQRRPWSAEEVATLRRLHPTTTTKDIAVQLGRTHIAVQIKASELLLKKDLDRPAKAVKPPVVPMAPQANNGRPKDSATDDINPGLSEKLTKVVRRLAPIKLFKMEEHEAKQALKLLTTHRDKLDWVPGAAKLYERLAGCYALPA</sequence>
<gene>
    <name evidence="2" type="ORF">DDQ68_00190</name>
</gene>